<evidence type="ECO:0000313" key="1">
    <source>
        <dbReference type="EMBL" id="OYO21633.1"/>
    </source>
</evidence>
<sequence>MQQQGSVDHVVAALQRRGRRFRIEHDQYLVLDSGLAQRLSDLAYAVEQALVVSGPPEAAADRVVADLLAREERLAAGDLPPIQQVRLRLTHDDLLPGGGTLPGPADLVVFPVHDTADSATRLTTAQVDALGEVLARSGTPGRSDLERVGVAAMPATLAEPVSVHPESWSGHLAVLVSGDLYTASRLLDLPRLLGQVGIPAEQDVLVGVSSSRELWLVPVVPGVIAELARELDARVAAAYAVSRGQIAQRAYLWSAGQLRSR</sequence>
<protein>
    <submittedName>
        <fullName evidence="1">Uncharacterized protein</fullName>
    </submittedName>
</protein>
<gene>
    <name evidence="1" type="ORF">CGZ93_10050</name>
</gene>
<evidence type="ECO:0000313" key="2">
    <source>
        <dbReference type="Proteomes" id="UP000216311"/>
    </source>
</evidence>
<comment type="caution">
    <text evidence="1">The sequence shown here is derived from an EMBL/GenBank/DDBJ whole genome shotgun (WGS) entry which is preliminary data.</text>
</comment>
<keyword evidence="2" id="KW-1185">Reference proteome</keyword>
<dbReference type="EMBL" id="NMVQ01000013">
    <property type="protein sequence ID" value="OYO21633.1"/>
    <property type="molecule type" value="Genomic_DNA"/>
</dbReference>
<proteinExistence type="predicted"/>
<dbReference type="AlphaFoldDB" id="A0A255H3H6"/>
<reference evidence="1 2" key="1">
    <citation type="submission" date="2017-07" db="EMBL/GenBank/DDBJ databases">
        <title>Draft whole genome sequences of clinical Proprionibacteriaceae strains.</title>
        <authorList>
            <person name="Bernier A.-M."/>
            <person name="Bernard K."/>
            <person name="Domingo M.-C."/>
        </authorList>
    </citation>
    <scope>NUCLEOTIDE SEQUENCE [LARGE SCALE GENOMIC DNA]</scope>
    <source>
        <strain evidence="1 2">NML 130396</strain>
    </source>
</reference>
<dbReference type="RefSeq" id="WP_094364010.1">
    <property type="nucleotide sequence ID" value="NZ_NMVQ01000013.1"/>
</dbReference>
<accession>A0A255H3H6</accession>
<dbReference type="OrthoDB" id="3812886at2"/>
<dbReference type="Proteomes" id="UP000216311">
    <property type="component" value="Unassembled WGS sequence"/>
</dbReference>
<organism evidence="1 2">
    <name type="scientific">Enemella dayhoffiae</name>
    <dbReference type="NCBI Taxonomy" id="2016507"/>
    <lineage>
        <taxon>Bacteria</taxon>
        <taxon>Bacillati</taxon>
        <taxon>Actinomycetota</taxon>
        <taxon>Actinomycetes</taxon>
        <taxon>Propionibacteriales</taxon>
        <taxon>Propionibacteriaceae</taxon>
        <taxon>Enemella</taxon>
    </lineage>
</organism>
<name>A0A255H3H6_9ACTN</name>